<organism evidence="1 2">
    <name type="scientific">Mucor flavus</name>
    <dbReference type="NCBI Taxonomy" id="439312"/>
    <lineage>
        <taxon>Eukaryota</taxon>
        <taxon>Fungi</taxon>
        <taxon>Fungi incertae sedis</taxon>
        <taxon>Mucoromycota</taxon>
        <taxon>Mucoromycotina</taxon>
        <taxon>Mucoromycetes</taxon>
        <taxon>Mucorales</taxon>
        <taxon>Mucorineae</taxon>
        <taxon>Mucoraceae</taxon>
        <taxon>Mucor</taxon>
    </lineage>
</organism>
<gene>
    <name evidence="1" type="ORF">MFLAVUS_002149</name>
</gene>
<name>A0ABP9YPG1_9FUNG</name>
<keyword evidence="2" id="KW-1185">Reference proteome</keyword>
<dbReference type="EMBL" id="BAABUK010000003">
    <property type="protein sequence ID" value="GAA5808754.1"/>
    <property type="molecule type" value="Genomic_DNA"/>
</dbReference>
<sequence>MINMVMPNVFLTDREVTPLYFLAESACVAYDKTGTKILAWGNKARELKEKEISKDIIYKDNFMEEIKRVYPKYKEDHNDKDALEVVGQENTNAVNLHFVFIVPTEWEYKIREDIFRPIFIAAGLISKTDHPNRLLLFTKLESVIQLIQHPKFGISEKIRVSTQYIMCNISQIEDASIIKFDAFEFEHCGVGLSSTSTLVPRVSKSVALKIDFKKVKTILKKFIQGIGIPQDDISEEGTESIIRRFLSMEVEFHKNNLSKIARYPFKKLDQNEWRELSPAQLNIIRSITLAKIREVAFASIIDSLECGIQEVLSYNFSKIRSLISIKEAVYEDLAVFPSLFEWISIVLHNIRHNLNYNMLLFTDNRKFLKLRSASIIEGACRKMLEKIKISDTIMPPNVIRRDTLEGDSTLSILHKDDPDVVITIDISFRHVLYSCVSMDGQNVKKIIRSGFPLSLPPLANFFAAPNVNLPMTLKVEKRANFCKLECCKRSQRKENIYETHELFSHMTQDQLAEYVEYKNKSISHVLLLEKRLLRSTIGTKKELKELLIASDLFQNELKIITHGEGILPALQHELGLNLALKSYYVISQLHTNYIQVTLYQVVQTTETDEEASAIIIQNETLPTEDIHDSLCKYMWSHAELEKNLIQCCALHQEVKAFIFKKFSPSNLNLNCVDEKETIKLSKECKCRIELSIRDVLDVAFKPAISDIINTISSTLVNGVSFGKYYVEHQFILGNLFQLSYDSPLHKKMTFMIQEELDDVVEYRELGLCSFALLKSIDQLLRPKIGSRHSLHEVFHNGCLHQVSRENYGLDFYAKSSQRGITVSYKDGIIENTVDAGNISVILRRGQLIENEALIRIFAINSKHLSRGENIQIRLLRFSHLEETSDDDIVPLSSTSCDVVQKFSLKRNSSGAIVHVVIKMKPKNHFSSLNFTAKMIGEDDSRTTGTFVYVGEQLTVAYF</sequence>
<dbReference type="Proteomes" id="UP001473302">
    <property type="component" value="Unassembled WGS sequence"/>
</dbReference>
<protein>
    <submittedName>
        <fullName evidence="1">Uncharacterized protein</fullName>
    </submittedName>
</protein>
<reference evidence="1 2" key="1">
    <citation type="submission" date="2024-04" db="EMBL/GenBank/DDBJ databases">
        <title>genome sequences of Mucor flavus KT1a and Helicostylum pulchrum KT1b strains isolated from the surface of a dry-aged beef.</title>
        <authorList>
            <person name="Toyotome T."/>
            <person name="Hosono M."/>
            <person name="Torimaru M."/>
            <person name="Fukuda K."/>
            <person name="Mikami N."/>
        </authorList>
    </citation>
    <scope>NUCLEOTIDE SEQUENCE [LARGE SCALE GENOMIC DNA]</scope>
    <source>
        <strain evidence="1 2">KT1a</strain>
    </source>
</reference>
<proteinExistence type="predicted"/>
<accession>A0ABP9YPG1</accession>
<comment type="caution">
    <text evidence="1">The sequence shown here is derived from an EMBL/GenBank/DDBJ whole genome shotgun (WGS) entry which is preliminary data.</text>
</comment>
<evidence type="ECO:0000313" key="2">
    <source>
        <dbReference type="Proteomes" id="UP001473302"/>
    </source>
</evidence>
<evidence type="ECO:0000313" key="1">
    <source>
        <dbReference type="EMBL" id="GAA5808754.1"/>
    </source>
</evidence>